<gene>
    <name evidence="1" type="ORF">A9Q84_00235</name>
</gene>
<evidence type="ECO:0000313" key="2">
    <source>
        <dbReference type="Proteomes" id="UP000196531"/>
    </source>
</evidence>
<proteinExistence type="predicted"/>
<comment type="caution">
    <text evidence="1">The sequence shown here is derived from an EMBL/GenBank/DDBJ whole genome shotgun (WGS) entry which is preliminary data.</text>
</comment>
<evidence type="ECO:0008006" key="3">
    <source>
        <dbReference type="Google" id="ProtNLM"/>
    </source>
</evidence>
<sequence>MKNSVEFEGLVGKSVDIKTNTNKKKFGFLNLAQSTKNSQTGDFNTVWMNDIYLSEKMINKAKGFLAKGKRISIKGFYASRTKESKIVNYVIAVDIKEPLNVDGGQEVGPLEVISNDITSNDIAFFE</sequence>
<evidence type="ECO:0000313" key="1">
    <source>
        <dbReference type="EMBL" id="OUS00313.1"/>
    </source>
</evidence>
<dbReference type="AlphaFoldDB" id="A0A1Y5FJU3"/>
<reference evidence="2" key="1">
    <citation type="journal article" date="2017" name="Proc. Natl. Acad. Sci. U.S.A.">
        <title>Simulation of Deepwater Horizon oil plume reveals substrate specialization within a complex community of hydrocarbon-degraders.</title>
        <authorList>
            <person name="Hu P."/>
            <person name="Dubinsky E.A."/>
            <person name="Probst A.J."/>
            <person name="Wang J."/>
            <person name="Sieber C.M.K."/>
            <person name="Tom L.M."/>
            <person name="Gardinali P."/>
            <person name="Banfield J.F."/>
            <person name="Atlas R.M."/>
            <person name="Andersen G.L."/>
        </authorList>
    </citation>
    <scope>NUCLEOTIDE SEQUENCE [LARGE SCALE GENOMIC DNA]</scope>
</reference>
<dbReference type="Proteomes" id="UP000196531">
    <property type="component" value="Unassembled WGS sequence"/>
</dbReference>
<dbReference type="EMBL" id="MAAO01000001">
    <property type="protein sequence ID" value="OUS00313.1"/>
    <property type="molecule type" value="Genomic_DNA"/>
</dbReference>
<name>A0A1Y5FJU3_9BACT</name>
<dbReference type="Gene3D" id="2.40.50.140">
    <property type="entry name" value="Nucleic acid-binding proteins"/>
    <property type="match status" value="1"/>
</dbReference>
<accession>A0A1Y5FJU3</accession>
<protein>
    <recommendedName>
        <fullName evidence="3">Single-stranded DNA-binding protein</fullName>
    </recommendedName>
</protein>
<dbReference type="SUPFAM" id="SSF50249">
    <property type="entry name" value="Nucleic acid-binding proteins"/>
    <property type="match status" value="1"/>
</dbReference>
<dbReference type="InterPro" id="IPR012340">
    <property type="entry name" value="NA-bd_OB-fold"/>
</dbReference>
<organism evidence="1 2">
    <name type="scientific">Halobacteriovorax marinus</name>
    <dbReference type="NCBI Taxonomy" id="97084"/>
    <lineage>
        <taxon>Bacteria</taxon>
        <taxon>Pseudomonadati</taxon>
        <taxon>Bdellovibrionota</taxon>
        <taxon>Bacteriovoracia</taxon>
        <taxon>Bacteriovoracales</taxon>
        <taxon>Halobacteriovoraceae</taxon>
        <taxon>Halobacteriovorax</taxon>
    </lineage>
</organism>